<proteinExistence type="predicted"/>
<dbReference type="AlphaFoldDB" id="A0A8C3KU11"/>
<dbReference type="PANTHER" id="PTHR43355">
    <property type="entry name" value="FLAVIN REDUCTASE (NADPH)"/>
    <property type="match status" value="1"/>
</dbReference>
<dbReference type="InterPro" id="IPR036291">
    <property type="entry name" value="NAD(P)-bd_dom_sf"/>
</dbReference>
<feature type="region of interest" description="Disordered" evidence="1">
    <location>
        <begin position="86"/>
        <end position="105"/>
    </location>
</feature>
<protein>
    <recommendedName>
        <fullName evidence="2">NAD(P)-binding domain-containing protein</fullName>
    </recommendedName>
</protein>
<sequence length="105" mass="10995">LWGRYGAGRAAVGQAELLWLGVPSPPPPGFGVTVLVRDRSRLPSQSKPVRVLVGDVLDPGAVEEAVRGQDAVIILLGTRDDLGTIGGDPLSCSPQYPHYPSTPPS</sequence>
<dbReference type="InterPro" id="IPR051606">
    <property type="entry name" value="Polyketide_Oxido-like"/>
</dbReference>
<accession>A0A8C3KU11</accession>
<feature type="domain" description="NAD(P)-binding" evidence="2">
    <location>
        <begin position="29"/>
        <end position="81"/>
    </location>
</feature>
<evidence type="ECO:0000313" key="4">
    <source>
        <dbReference type="Proteomes" id="UP000694419"/>
    </source>
</evidence>
<dbReference type="Proteomes" id="UP000694419">
    <property type="component" value="Unplaced"/>
</dbReference>
<keyword evidence="4" id="KW-1185">Reference proteome</keyword>
<evidence type="ECO:0000256" key="1">
    <source>
        <dbReference type="SAM" id="MobiDB-lite"/>
    </source>
</evidence>
<reference evidence="3" key="1">
    <citation type="submission" date="2025-08" db="UniProtKB">
        <authorList>
            <consortium name="Ensembl"/>
        </authorList>
    </citation>
    <scope>IDENTIFICATION</scope>
</reference>
<dbReference type="GO" id="GO:0004074">
    <property type="term" value="F:biliverdin reductase [NAD(P)H] activity"/>
    <property type="evidence" value="ECO:0007669"/>
    <property type="project" value="TreeGrafter"/>
</dbReference>
<dbReference type="Ensembl" id="ENSCPGT00000029378.1">
    <property type="protein sequence ID" value="ENSCPGP00000026905.1"/>
    <property type="gene ID" value="ENSCPGG00000018543.1"/>
</dbReference>
<dbReference type="GO" id="GO:0042602">
    <property type="term" value="F:riboflavin reductase (NADPH) activity"/>
    <property type="evidence" value="ECO:0007669"/>
    <property type="project" value="TreeGrafter"/>
</dbReference>
<name>A0A8C3KU11_9CHAR</name>
<evidence type="ECO:0000259" key="2">
    <source>
        <dbReference type="Pfam" id="PF13460"/>
    </source>
</evidence>
<dbReference type="InterPro" id="IPR016040">
    <property type="entry name" value="NAD(P)-bd_dom"/>
</dbReference>
<dbReference type="PANTHER" id="PTHR43355:SF2">
    <property type="entry name" value="FLAVIN REDUCTASE (NADPH)"/>
    <property type="match status" value="1"/>
</dbReference>
<organism evidence="3 4">
    <name type="scientific">Calidris pygmaea</name>
    <name type="common">Spoon-billed sandpiper</name>
    <dbReference type="NCBI Taxonomy" id="425635"/>
    <lineage>
        <taxon>Eukaryota</taxon>
        <taxon>Metazoa</taxon>
        <taxon>Chordata</taxon>
        <taxon>Craniata</taxon>
        <taxon>Vertebrata</taxon>
        <taxon>Euteleostomi</taxon>
        <taxon>Archelosauria</taxon>
        <taxon>Archosauria</taxon>
        <taxon>Dinosauria</taxon>
        <taxon>Saurischia</taxon>
        <taxon>Theropoda</taxon>
        <taxon>Coelurosauria</taxon>
        <taxon>Aves</taxon>
        <taxon>Neognathae</taxon>
        <taxon>Neoaves</taxon>
        <taxon>Charadriiformes</taxon>
        <taxon>Scolopacidae</taxon>
        <taxon>Calidris</taxon>
    </lineage>
</organism>
<evidence type="ECO:0000313" key="3">
    <source>
        <dbReference type="Ensembl" id="ENSCPGP00000026905.1"/>
    </source>
</evidence>
<dbReference type="Pfam" id="PF13460">
    <property type="entry name" value="NAD_binding_10"/>
    <property type="match status" value="1"/>
</dbReference>
<reference evidence="3" key="2">
    <citation type="submission" date="2025-09" db="UniProtKB">
        <authorList>
            <consortium name="Ensembl"/>
        </authorList>
    </citation>
    <scope>IDENTIFICATION</scope>
</reference>
<dbReference type="Gene3D" id="3.40.50.720">
    <property type="entry name" value="NAD(P)-binding Rossmann-like Domain"/>
    <property type="match status" value="1"/>
</dbReference>
<dbReference type="SUPFAM" id="SSF51735">
    <property type="entry name" value="NAD(P)-binding Rossmann-fold domains"/>
    <property type="match status" value="1"/>
</dbReference>